<dbReference type="AlphaFoldDB" id="C7DIL2"/>
<protein>
    <recommendedName>
        <fullName evidence="4">CARDB domain-containing protein</fullName>
    </recommendedName>
</protein>
<reference evidence="2 3" key="2">
    <citation type="journal article" date="2010" name="Proc. Natl. Acad. Sci. U.S.A.">
        <title>Enigmatic, ultrasmall, uncultivated Archaea.</title>
        <authorList>
            <person name="Baker B.J."/>
            <person name="Comolli L.R."/>
            <person name="Dick G.J."/>
            <person name="Hauser L.J."/>
            <person name="Hyatt D."/>
            <person name="Dill B.D."/>
            <person name="Land M.L."/>
            <person name="Verberkmoes N.C."/>
            <person name="Hettich R.L."/>
            <person name="Banfield J.F."/>
        </authorList>
    </citation>
    <scope>NUCLEOTIDE SEQUENCE [LARGE SCALE GENOMIC DNA]</scope>
    <source>
        <strain evidence="2">ARMAN-2</strain>
    </source>
</reference>
<keyword evidence="1" id="KW-1133">Transmembrane helix</keyword>
<evidence type="ECO:0000313" key="2">
    <source>
        <dbReference type="EMBL" id="EET89786.1"/>
    </source>
</evidence>
<evidence type="ECO:0000256" key="1">
    <source>
        <dbReference type="SAM" id="Phobius"/>
    </source>
</evidence>
<sequence>MENKRNILLYALIVVVVAAVAFVVVYTVVAPGSYPIKVQLKPVGYNPSQAIYPYQTMYFNLVLTNYGRYTIKNMPVAVYVNNVLYAQYNATIPGNLNVTAHLNYTYPYNGTYAFKAVADPAGILKITNPSLATSIVKLNVSEPETPNLFTTLPNSNATYIKTFSLVGQGPEISSIFANTYNLSSFEKFFEPGYIVVDSILTQLIPEIYVENGAYLHYANNSTALSEWIQTSANGSDIAYLLSKYGLRTREFGPGSSPSFISVLTNKTSICVTSNSGWTKMIAYFNNSGPQTCENILENTYSPMYANTLKADIAGSNTLQSISNDLEYANSTFAGKAVTINSTNMSVTNLFYNNFGFFASYVRQHPPIKSLNESCRGLLYSNSTTRVSACSVYAIPQNGINTHNFSLINTTQVTSNYTMSLYSFVNSTNLINAHYNAVKLIGSLRLNETPFAWFSPFKNSCETGIPGLDCTVKSFNQSDSKLNLGFFNSLHSAIKINTLGCYLLLNLRNESVNSEIMPNSTLDLNATCSGIASSAAAVTTNYTMALNYTLENKTSQSKGYADVVNSYFP</sequence>
<evidence type="ECO:0000313" key="3">
    <source>
        <dbReference type="Proteomes" id="UP000332487"/>
    </source>
</evidence>
<keyword evidence="1" id="KW-0812">Transmembrane</keyword>
<dbReference type="Gene3D" id="2.60.40.10">
    <property type="entry name" value="Immunoglobulins"/>
    <property type="match status" value="1"/>
</dbReference>
<dbReference type="EMBL" id="GG697241">
    <property type="protein sequence ID" value="EET89786.1"/>
    <property type="molecule type" value="Genomic_DNA"/>
</dbReference>
<keyword evidence="3" id="KW-1185">Reference proteome</keyword>
<feature type="transmembrane region" description="Helical" evidence="1">
    <location>
        <begin position="7"/>
        <end position="29"/>
    </location>
</feature>
<evidence type="ECO:0008006" key="4">
    <source>
        <dbReference type="Google" id="ProtNLM"/>
    </source>
</evidence>
<name>C7DIL2_MICA2</name>
<reference evidence="2 3" key="1">
    <citation type="journal article" date="2009" name="Genome Biol.">
        <title>Community-wide analysis of microbial genome sequence signatures.</title>
        <authorList>
            <person name="Dick G.J."/>
            <person name="Andersson A.F."/>
            <person name="Baker B.J."/>
            <person name="Simmons S.L."/>
            <person name="Thomas B.C."/>
            <person name="Yelton A.P."/>
            <person name="Banfield J.F."/>
        </authorList>
    </citation>
    <scope>NUCLEOTIDE SEQUENCE [LARGE SCALE GENOMIC DNA]</scope>
    <source>
        <strain evidence="2">ARMAN-2</strain>
    </source>
</reference>
<gene>
    <name evidence="2" type="ORF">UNLARM2_0900</name>
</gene>
<organism evidence="2 3">
    <name type="scientific">Candidatus Micrarchaeum acidiphilum ARMAN-2</name>
    <dbReference type="NCBI Taxonomy" id="425595"/>
    <lineage>
        <taxon>Archaea</taxon>
        <taxon>Candidatus Micrarchaeota</taxon>
        <taxon>Candidatus Micrarchaeia</taxon>
        <taxon>Candidatus Micrarchaeales</taxon>
        <taxon>Candidatus Micrarchaeaceae</taxon>
        <taxon>Candidatus Micrarchaeum</taxon>
    </lineage>
</organism>
<keyword evidence="1" id="KW-0472">Membrane</keyword>
<accession>C7DIL2</accession>
<dbReference type="Proteomes" id="UP000332487">
    <property type="component" value="Unassembled WGS sequence"/>
</dbReference>
<dbReference type="InterPro" id="IPR013783">
    <property type="entry name" value="Ig-like_fold"/>
</dbReference>
<proteinExistence type="predicted"/>